<protein>
    <submittedName>
        <fullName evidence="1">AlNc14C478G11877 protein</fullName>
    </submittedName>
</protein>
<dbReference type="AlphaFoldDB" id="F0X0D8"/>
<dbReference type="HOGENOM" id="CLU_2836555_0_0_1"/>
<sequence length="66" mass="7611">MPRSLLKTLKWGFGSKIFTYSVNQISHSSNYVYFVLITTAQYNKRGYQYRNVVDDGPDNGTKAEKI</sequence>
<dbReference type="EMBL" id="FR824519">
    <property type="protein sequence ID" value="CCA27223.1"/>
    <property type="molecule type" value="Genomic_DNA"/>
</dbReference>
<accession>F0X0D8</accession>
<reference evidence="1" key="2">
    <citation type="submission" date="2011-02" db="EMBL/GenBank/DDBJ databases">
        <authorList>
            <person name="MacLean D."/>
        </authorList>
    </citation>
    <scope>NUCLEOTIDE SEQUENCE</scope>
</reference>
<organism evidence="1">
    <name type="scientific">Albugo laibachii Nc14</name>
    <dbReference type="NCBI Taxonomy" id="890382"/>
    <lineage>
        <taxon>Eukaryota</taxon>
        <taxon>Sar</taxon>
        <taxon>Stramenopiles</taxon>
        <taxon>Oomycota</taxon>
        <taxon>Peronosporomycetes</taxon>
        <taxon>Albuginales</taxon>
        <taxon>Albuginaceae</taxon>
        <taxon>Albugo</taxon>
    </lineage>
</organism>
<name>F0X0D8_9STRA</name>
<evidence type="ECO:0000313" key="1">
    <source>
        <dbReference type="EMBL" id="CCA27223.1"/>
    </source>
</evidence>
<reference evidence="1" key="1">
    <citation type="journal article" date="2011" name="PLoS Biol.">
        <title>Gene gain and loss during evolution of obligate parasitism in the white rust pathogen of Arabidopsis thaliana.</title>
        <authorList>
            <person name="Kemen E."/>
            <person name="Gardiner A."/>
            <person name="Schultz-Larsen T."/>
            <person name="Kemen A.C."/>
            <person name="Balmuth A.L."/>
            <person name="Robert-Seilaniantz A."/>
            <person name="Bailey K."/>
            <person name="Holub E."/>
            <person name="Studholme D.J."/>
            <person name="Maclean D."/>
            <person name="Jones J.D."/>
        </authorList>
    </citation>
    <scope>NUCLEOTIDE SEQUENCE</scope>
</reference>
<gene>
    <name evidence="1" type="primary">AlNc14C478G11877</name>
    <name evidence="1" type="ORF">ALNC14_133670</name>
</gene>
<proteinExistence type="predicted"/>